<gene>
    <name evidence="2" type="ORF">B7G54_31785</name>
</gene>
<keyword evidence="1" id="KW-0812">Transmembrane</keyword>
<evidence type="ECO:0000313" key="3">
    <source>
        <dbReference type="Proteomes" id="UP000193146"/>
    </source>
</evidence>
<keyword evidence="1" id="KW-1133">Transmembrane helix</keyword>
<feature type="transmembrane region" description="Helical" evidence="1">
    <location>
        <begin position="49"/>
        <end position="68"/>
    </location>
</feature>
<reference evidence="2 3" key="1">
    <citation type="submission" date="2017-04" db="EMBL/GenBank/DDBJ databases">
        <title>Burkholderia puraquae sp. nov., a novel Burkholderia cepacia complex species from hospital setting samples.</title>
        <authorList>
            <person name="Martina P."/>
            <person name="Leguizamon M."/>
            <person name="Prieto C."/>
            <person name="Sousa S."/>
            <person name="Montanaro P."/>
            <person name="Draghi W."/>
            <person name="Staembler M."/>
            <person name="Bettiol M."/>
            <person name="Figoli C."/>
            <person name="Palau J."/>
            <person name="Alvarez F."/>
            <person name="Benetti S."/>
            <person name="Anchat E."/>
            <person name="Vescina C."/>
            <person name="Ferreras J."/>
            <person name="Lasch P."/>
            <person name="Lagares A."/>
            <person name="Zorreguieta A."/>
            <person name="Yantorno O."/>
            <person name="Bosch A."/>
        </authorList>
    </citation>
    <scope>NUCLEOTIDE SEQUENCE [LARGE SCALE GENOMIC DNA]</scope>
    <source>
        <strain evidence="2 3">CAMPA 1040</strain>
    </source>
</reference>
<protein>
    <submittedName>
        <fullName evidence="2">Uncharacterized protein</fullName>
    </submittedName>
</protein>
<name>A0A1X1P898_9BURK</name>
<evidence type="ECO:0000256" key="1">
    <source>
        <dbReference type="SAM" id="Phobius"/>
    </source>
</evidence>
<dbReference type="Proteomes" id="UP000193146">
    <property type="component" value="Unassembled WGS sequence"/>
</dbReference>
<proteinExistence type="predicted"/>
<keyword evidence="1" id="KW-0472">Membrane</keyword>
<evidence type="ECO:0000313" key="2">
    <source>
        <dbReference type="EMBL" id="ORT81405.1"/>
    </source>
</evidence>
<accession>A0A1X1P898</accession>
<dbReference type="AlphaFoldDB" id="A0A1X1P898"/>
<organism evidence="2 3">
    <name type="scientific">Burkholderia puraquae</name>
    <dbReference type="NCBI Taxonomy" id="1904757"/>
    <lineage>
        <taxon>Bacteria</taxon>
        <taxon>Pseudomonadati</taxon>
        <taxon>Pseudomonadota</taxon>
        <taxon>Betaproteobacteria</taxon>
        <taxon>Burkholderiales</taxon>
        <taxon>Burkholderiaceae</taxon>
        <taxon>Burkholderia</taxon>
        <taxon>Burkholderia cepacia complex</taxon>
    </lineage>
</organism>
<dbReference type="EMBL" id="NBYX01000024">
    <property type="protein sequence ID" value="ORT81405.1"/>
    <property type="molecule type" value="Genomic_DNA"/>
</dbReference>
<keyword evidence="3" id="KW-1185">Reference proteome</keyword>
<comment type="caution">
    <text evidence="2">The sequence shown here is derived from an EMBL/GenBank/DDBJ whole genome shotgun (WGS) entry which is preliminary data.</text>
</comment>
<sequence length="70" mass="7364">MAPLRPSCGRAVRCAPPSRGPGHAVGHACANAGSRPACRHFTPARHPHAHLAFFAFCLVFLVTAFSQISA</sequence>